<dbReference type="EMBL" id="JAEAOA010000324">
    <property type="protein sequence ID" value="KAK3585080.1"/>
    <property type="molecule type" value="Genomic_DNA"/>
</dbReference>
<dbReference type="Gene3D" id="2.20.25.420">
    <property type="entry name" value="ZPR1, zinc finger domain"/>
    <property type="match status" value="2"/>
</dbReference>
<dbReference type="AlphaFoldDB" id="A0AAE0S4E8"/>
<evidence type="ECO:0000256" key="3">
    <source>
        <dbReference type="ARBA" id="ARBA00022737"/>
    </source>
</evidence>
<sequence length="449" mass="50137">MDAEQTHPKRLFRNIDASDDDPEVTEIESLCVNCMEQGMTRIFLTRIPFFKEVILSSFMCEHCGFHNAEQQSGSRIDEKGIKYTLHIRNKQDLNRMVVQTSSAVLSIPEIELEVAPGKAALTTVEGILDKAIQGLEQNQEQRRIQEPDVASKIDTFLEKLNSLKAGTSPFTMVLDDPSGNSFVENPLAPDKDPQLKVESYNRNEAQNEALGLGNEEEEEENMDHDNKPFTAKDEVATFQTNCPKCNAPCPTNMKSVDIPHFKEVIIMATVCDICGHRDNEVKGGAGTEPKGTRIELHITDRNDLSRDVIKSETSFVEIPELELSSDFGTLGGKFTTVEGLLLDIENSLGGTNPFLQGDSADRSQGNNLQKICDALKEVRNGKRLGVHLILDDPAGNSYIQNVHAPEEDPELKIIQYERSYEQNEVLGLNDMKTENYEESLHQNILKSQS</sequence>
<dbReference type="Pfam" id="PF03367">
    <property type="entry name" value="Zn_ribbon_ZPR1"/>
    <property type="match status" value="2"/>
</dbReference>
<evidence type="ECO:0000256" key="2">
    <source>
        <dbReference type="ARBA" id="ARBA00022723"/>
    </source>
</evidence>
<dbReference type="SMART" id="SM00709">
    <property type="entry name" value="Zpr1"/>
    <property type="match status" value="2"/>
</dbReference>
<keyword evidence="2" id="KW-0479">Metal-binding</keyword>
<comment type="similarity">
    <text evidence="1">Belongs to the ZPR1 family.</text>
</comment>
<dbReference type="FunFam" id="2.60.120.1040:FF:000003">
    <property type="entry name" value="Zinc finger protein zpr1"/>
    <property type="match status" value="1"/>
</dbReference>
<dbReference type="Gene3D" id="2.60.120.1040">
    <property type="entry name" value="ZPR1, A/B domain"/>
    <property type="match status" value="2"/>
</dbReference>
<dbReference type="InterPro" id="IPR040141">
    <property type="entry name" value="ZPR1"/>
</dbReference>
<keyword evidence="5" id="KW-0862">Zinc</keyword>
<keyword evidence="4" id="KW-0863">Zinc-finger</keyword>
<evidence type="ECO:0000256" key="4">
    <source>
        <dbReference type="ARBA" id="ARBA00022771"/>
    </source>
</evidence>
<dbReference type="InterPro" id="IPR056180">
    <property type="entry name" value="ZPR1_jr_dom"/>
</dbReference>
<dbReference type="FunFam" id="2.20.25.420:FF:000001">
    <property type="entry name" value="Zinc finger protein ZPR1"/>
    <property type="match status" value="1"/>
</dbReference>
<dbReference type="FunFam" id="2.60.120.1040:FF:000001">
    <property type="entry name" value="Zinc finger protein ZPR1"/>
    <property type="match status" value="1"/>
</dbReference>
<comment type="caution">
    <text evidence="8">The sequence shown here is derived from an EMBL/GenBank/DDBJ whole genome shotgun (WGS) entry which is preliminary data.</text>
</comment>
<evidence type="ECO:0000313" key="9">
    <source>
        <dbReference type="Proteomes" id="UP001195483"/>
    </source>
</evidence>
<dbReference type="Proteomes" id="UP001195483">
    <property type="component" value="Unassembled WGS sequence"/>
</dbReference>
<feature type="domain" description="Zinc finger ZPR1-type" evidence="7">
    <location>
        <begin position="240"/>
        <end position="401"/>
    </location>
</feature>
<dbReference type="FunFam" id="2.20.25.420:FF:000003">
    <property type="entry name" value="zinc finger protein ZPR1"/>
    <property type="match status" value="1"/>
</dbReference>
<accession>A0AAE0S4E8</accession>
<dbReference type="InterPro" id="IPR042452">
    <property type="entry name" value="ZPR1_Znf1/2"/>
</dbReference>
<evidence type="ECO:0000256" key="5">
    <source>
        <dbReference type="ARBA" id="ARBA00022833"/>
    </source>
</evidence>
<dbReference type="InterPro" id="IPR042451">
    <property type="entry name" value="ZPR1_A/B_dom"/>
</dbReference>
<dbReference type="NCBIfam" id="TIGR00310">
    <property type="entry name" value="ZPR1_znf"/>
    <property type="match status" value="2"/>
</dbReference>
<dbReference type="PANTHER" id="PTHR10876">
    <property type="entry name" value="ZINC FINGER PROTEIN ZPR1"/>
    <property type="match status" value="1"/>
</dbReference>
<dbReference type="InterPro" id="IPR004457">
    <property type="entry name" value="Znf_ZPR1"/>
</dbReference>
<protein>
    <recommendedName>
        <fullName evidence="6">Zinc finger protein ZPR1</fullName>
    </recommendedName>
</protein>
<dbReference type="Pfam" id="PF22794">
    <property type="entry name" value="jr-ZPR1"/>
    <property type="match status" value="2"/>
</dbReference>
<reference evidence="8" key="2">
    <citation type="journal article" date="2021" name="Genome Biol. Evol.">
        <title>Developing a high-quality reference genome for a parasitic bivalve with doubly uniparental inheritance (Bivalvia: Unionida).</title>
        <authorList>
            <person name="Smith C.H."/>
        </authorList>
    </citation>
    <scope>NUCLEOTIDE SEQUENCE</scope>
    <source>
        <strain evidence="8">CHS0354</strain>
        <tissue evidence="8">Mantle</tissue>
    </source>
</reference>
<evidence type="ECO:0000259" key="7">
    <source>
        <dbReference type="SMART" id="SM00709"/>
    </source>
</evidence>
<dbReference type="GO" id="GO:0008270">
    <property type="term" value="F:zinc ion binding"/>
    <property type="evidence" value="ECO:0007669"/>
    <property type="project" value="UniProtKB-KW"/>
</dbReference>
<feature type="domain" description="Zinc finger ZPR1-type" evidence="7">
    <location>
        <begin position="29"/>
        <end position="185"/>
    </location>
</feature>
<evidence type="ECO:0000256" key="6">
    <source>
        <dbReference type="ARBA" id="ARBA00074960"/>
    </source>
</evidence>
<keyword evidence="9" id="KW-1185">Reference proteome</keyword>
<reference evidence="8" key="1">
    <citation type="journal article" date="2021" name="Genome Biol. Evol.">
        <title>A High-Quality Reference Genome for a Parasitic Bivalve with Doubly Uniparental Inheritance (Bivalvia: Unionida).</title>
        <authorList>
            <person name="Smith C.H."/>
        </authorList>
    </citation>
    <scope>NUCLEOTIDE SEQUENCE</scope>
    <source>
        <strain evidence="8">CHS0354</strain>
    </source>
</reference>
<dbReference type="PANTHER" id="PTHR10876:SF0">
    <property type="entry name" value="ZINC FINGER PROTEIN ZPR1"/>
    <property type="match status" value="1"/>
</dbReference>
<keyword evidence="3" id="KW-0677">Repeat</keyword>
<dbReference type="GO" id="GO:0005634">
    <property type="term" value="C:nucleus"/>
    <property type="evidence" value="ECO:0007669"/>
    <property type="project" value="TreeGrafter"/>
</dbReference>
<evidence type="ECO:0000313" key="8">
    <source>
        <dbReference type="EMBL" id="KAK3585080.1"/>
    </source>
</evidence>
<reference evidence="8" key="3">
    <citation type="submission" date="2023-05" db="EMBL/GenBank/DDBJ databases">
        <authorList>
            <person name="Smith C.H."/>
        </authorList>
    </citation>
    <scope>NUCLEOTIDE SEQUENCE</scope>
    <source>
        <strain evidence="8">CHS0354</strain>
        <tissue evidence="8">Mantle</tissue>
    </source>
</reference>
<dbReference type="GO" id="GO:0048731">
    <property type="term" value="P:system development"/>
    <property type="evidence" value="ECO:0007669"/>
    <property type="project" value="UniProtKB-ARBA"/>
</dbReference>
<name>A0AAE0S4E8_9BIVA</name>
<evidence type="ECO:0000256" key="1">
    <source>
        <dbReference type="ARBA" id="ARBA00008354"/>
    </source>
</evidence>
<proteinExistence type="inferred from homology"/>
<gene>
    <name evidence="8" type="ORF">CHS0354_004269</name>
</gene>
<organism evidence="8 9">
    <name type="scientific">Potamilus streckersoni</name>
    <dbReference type="NCBI Taxonomy" id="2493646"/>
    <lineage>
        <taxon>Eukaryota</taxon>
        <taxon>Metazoa</taxon>
        <taxon>Spiralia</taxon>
        <taxon>Lophotrochozoa</taxon>
        <taxon>Mollusca</taxon>
        <taxon>Bivalvia</taxon>
        <taxon>Autobranchia</taxon>
        <taxon>Heteroconchia</taxon>
        <taxon>Palaeoheterodonta</taxon>
        <taxon>Unionida</taxon>
        <taxon>Unionoidea</taxon>
        <taxon>Unionidae</taxon>
        <taxon>Ambleminae</taxon>
        <taxon>Lampsilini</taxon>
        <taxon>Potamilus</taxon>
    </lineage>
</organism>